<dbReference type="PROSITE" id="PS50011">
    <property type="entry name" value="PROTEIN_KINASE_DOM"/>
    <property type="match status" value="1"/>
</dbReference>
<dbReference type="FunFam" id="2.60.40.10:FF:000028">
    <property type="entry name" value="Neuronal cell adhesion molecule"/>
    <property type="match status" value="1"/>
</dbReference>
<proteinExistence type="predicted"/>
<dbReference type="GO" id="GO:0005524">
    <property type="term" value="F:ATP binding"/>
    <property type="evidence" value="ECO:0007669"/>
    <property type="project" value="UniProtKB-UniRule"/>
</dbReference>
<dbReference type="EMBL" id="LSMT01000353">
    <property type="protein sequence ID" value="PFX19588.1"/>
    <property type="molecule type" value="Genomic_DNA"/>
</dbReference>
<evidence type="ECO:0000256" key="2">
    <source>
        <dbReference type="ARBA" id="ARBA00011902"/>
    </source>
</evidence>
<evidence type="ECO:0000313" key="20">
    <source>
        <dbReference type="EMBL" id="PFX19588.1"/>
    </source>
</evidence>
<evidence type="ECO:0000256" key="7">
    <source>
        <dbReference type="ARBA" id="ARBA00022777"/>
    </source>
</evidence>
<dbReference type="AlphaFoldDB" id="A0A2B4RTE0"/>
<dbReference type="InterPro" id="IPR011009">
    <property type="entry name" value="Kinase-like_dom_sf"/>
</dbReference>
<dbReference type="InterPro" id="IPR000719">
    <property type="entry name" value="Prot_kinase_dom"/>
</dbReference>
<keyword evidence="11" id="KW-0829">Tyrosine-protein kinase</keyword>
<feature type="signal peptide" evidence="17">
    <location>
        <begin position="1"/>
        <end position="19"/>
    </location>
</feature>
<dbReference type="Proteomes" id="UP000225706">
    <property type="component" value="Unassembled WGS sequence"/>
</dbReference>
<evidence type="ECO:0000256" key="17">
    <source>
        <dbReference type="SAM" id="SignalP"/>
    </source>
</evidence>
<dbReference type="GO" id="GO:0005886">
    <property type="term" value="C:plasma membrane"/>
    <property type="evidence" value="ECO:0007669"/>
    <property type="project" value="TreeGrafter"/>
</dbReference>
<dbReference type="Pfam" id="PF07714">
    <property type="entry name" value="PK_Tyr_Ser-Thr"/>
    <property type="match status" value="1"/>
</dbReference>
<dbReference type="InterPro" id="IPR020635">
    <property type="entry name" value="Tyr_kinase_cat_dom"/>
</dbReference>
<dbReference type="GO" id="GO:0004714">
    <property type="term" value="F:transmembrane receptor protein tyrosine kinase activity"/>
    <property type="evidence" value="ECO:0007669"/>
    <property type="project" value="UniProtKB-EC"/>
</dbReference>
<feature type="chain" id="PRO_5012541253" description="receptor protein-tyrosine kinase" evidence="17">
    <location>
        <begin position="20"/>
        <end position="765"/>
    </location>
</feature>
<dbReference type="CDD" id="cd00192">
    <property type="entry name" value="PTKc"/>
    <property type="match status" value="1"/>
</dbReference>
<keyword evidence="6 15" id="KW-0547">Nucleotide-binding</keyword>
<dbReference type="PROSITE" id="PS00107">
    <property type="entry name" value="PROTEIN_KINASE_ATP"/>
    <property type="match status" value="1"/>
</dbReference>
<comment type="catalytic activity">
    <reaction evidence="14">
        <text>L-tyrosyl-[protein] + ATP = O-phospho-L-tyrosyl-[protein] + ADP + H(+)</text>
        <dbReference type="Rhea" id="RHEA:10596"/>
        <dbReference type="Rhea" id="RHEA-COMP:10136"/>
        <dbReference type="Rhea" id="RHEA-COMP:20101"/>
        <dbReference type="ChEBI" id="CHEBI:15378"/>
        <dbReference type="ChEBI" id="CHEBI:30616"/>
        <dbReference type="ChEBI" id="CHEBI:46858"/>
        <dbReference type="ChEBI" id="CHEBI:61978"/>
        <dbReference type="ChEBI" id="CHEBI:456216"/>
        <dbReference type="EC" id="2.7.10.1"/>
    </reaction>
</comment>
<feature type="domain" description="Protein kinase" evidence="18">
    <location>
        <begin position="419"/>
        <end position="694"/>
    </location>
</feature>
<dbReference type="InterPro" id="IPR050122">
    <property type="entry name" value="RTK"/>
</dbReference>
<evidence type="ECO:0000256" key="13">
    <source>
        <dbReference type="ARBA" id="ARBA00023180"/>
    </source>
</evidence>
<dbReference type="SMART" id="SM00060">
    <property type="entry name" value="FN3"/>
    <property type="match status" value="1"/>
</dbReference>
<evidence type="ECO:0000256" key="14">
    <source>
        <dbReference type="ARBA" id="ARBA00051243"/>
    </source>
</evidence>
<keyword evidence="17" id="KW-0732">Signal</keyword>
<protein>
    <recommendedName>
        <fullName evidence="2">receptor protein-tyrosine kinase</fullName>
        <ecNumber evidence="2">2.7.10.1</ecNumber>
    </recommendedName>
</protein>
<evidence type="ECO:0000256" key="12">
    <source>
        <dbReference type="ARBA" id="ARBA00023170"/>
    </source>
</evidence>
<keyword evidence="9 16" id="KW-1133">Transmembrane helix</keyword>
<dbReference type="CDD" id="cd00063">
    <property type="entry name" value="FN3"/>
    <property type="match status" value="1"/>
</dbReference>
<dbReference type="SMART" id="SM00219">
    <property type="entry name" value="TyrKc"/>
    <property type="match status" value="1"/>
</dbReference>
<feature type="domain" description="Fibronectin type-III" evidence="19">
    <location>
        <begin position="205"/>
        <end position="299"/>
    </location>
</feature>
<dbReference type="PROSITE" id="PS50853">
    <property type="entry name" value="FN3"/>
    <property type="match status" value="1"/>
</dbReference>
<gene>
    <name evidence="20" type="primary">Tek</name>
    <name evidence="20" type="ORF">AWC38_SpisGene15989</name>
</gene>
<feature type="transmembrane region" description="Helical" evidence="16">
    <location>
        <begin position="315"/>
        <end position="336"/>
    </location>
</feature>
<keyword evidence="3" id="KW-0808">Transferase</keyword>
<dbReference type="FunFam" id="1.10.510.10:FF:000554">
    <property type="entry name" value="Predicted protein"/>
    <property type="match status" value="1"/>
</dbReference>
<evidence type="ECO:0000256" key="9">
    <source>
        <dbReference type="ARBA" id="ARBA00022989"/>
    </source>
</evidence>
<dbReference type="Gene3D" id="2.60.40.10">
    <property type="entry name" value="Immunoglobulins"/>
    <property type="match status" value="1"/>
</dbReference>
<dbReference type="STRING" id="50429.A0A2B4RTE0"/>
<keyword evidence="8 15" id="KW-0067">ATP-binding</keyword>
<keyword evidence="12 20" id="KW-0675">Receptor</keyword>
<keyword evidence="7" id="KW-0418">Kinase</keyword>
<evidence type="ECO:0000256" key="3">
    <source>
        <dbReference type="ARBA" id="ARBA00022679"/>
    </source>
</evidence>
<dbReference type="PROSITE" id="PS00109">
    <property type="entry name" value="PROTEIN_KINASE_TYR"/>
    <property type="match status" value="1"/>
</dbReference>
<evidence type="ECO:0000256" key="11">
    <source>
        <dbReference type="ARBA" id="ARBA00023137"/>
    </source>
</evidence>
<evidence type="ECO:0000256" key="4">
    <source>
        <dbReference type="ARBA" id="ARBA00022692"/>
    </source>
</evidence>
<keyword evidence="13" id="KW-0325">Glycoprotein</keyword>
<comment type="caution">
    <text evidence="20">The sequence shown here is derived from an EMBL/GenBank/DDBJ whole genome shotgun (WGS) entry which is preliminary data.</text>
</comment>
<keyword evidence="5" id="KW-0677">Repeat</keyword>
<dbReference type="InterPro" id="IPR017441">
    <property type="entry name" value="Protein_kinase_ATP_BS"/>
</dbReference>
<dbReference type="Gene3D" id="1.10.510.10">
    <property type="entry name" value="Transferase(Phosphotransferase) domain 1"/>
    <property type="match status" value="1"/>
</dbReference>
<evidence type="ECO:0000256" key="10">
    <source>
        <dbReference type="ARBA" id="ARBA00023136"/>
    </source>
</evidence>
<evidence type="ECO:0000256" key="1">
    <source>
        <dbReference type="ARBA" id="ARBA00004167"/>
    </source>
</evidence>
<evidence type="ECO:0000256" key="5">
    <source>
        <dbReference type="ARBA" id="ARBA00022737"/>
    </source>
</evidence>
<organism evidence="20 21">
    <name type="scientific">Stylophora pistillata</name>
    <name type="common">Smooth cauliflower coral</name>
    <dbReference type="NCBI Taxonomy" id="50429"/>
    <lineage>
        <taxon>Eukaryota</taxon>
        <taxon>Metazoa</taxon>
        <taxon>Cnidaria</taxon>
        <taxon>Anthozoa</taxon>
        <taxon>Hexacorallia</taxon>
        <taxon>Scleractinia</taxon>
        <taxon>Astrocoeniina</taxon>
        <taxon>Pocilloporidae</taxon>
        <taxon>Stylophora</taxon>
    </lineage>
</organism>
<dbReference type="InterPro" id="IPR001245">
    <property type="entry name" value="Ser-Thr/Tyr_kinase_cat_dom"/>
</dbReference>
<comment type="subcellular location">
    <subcellularLocation>
        <location evidence="1">Membrane</location>
        <topology evidence="1">Single-pass membrane protein</topology>
    </subcellularLocation>
</comment>
<dbReference type="InterPro" id="IPR036116">
    <property type="entry name" value="FN3_sf"/>
</dbReference>
<dbReference type="SUPFAM" id="SSF49265">
    <property type="entry name" value="Fibronectin type III"/>
    <property type="match status" value="1"/>
</dbReference>
<sequence length="765" mass="86877">MRFAFVISCIILLLGFIVGSTLTASQFSNHRCDKANWWASLDRNTWSVCPETNIYLRGFWRSAFKKRDERVGRLQEGRCCDAVLPEYAGQPATCSEVDLSDKLNRYNVWALCPSGYFMNGLRLGYAAPALLYNIDEAKCCHPQNHPKSDGYCYEENVTISFKKKGWSECQGEGFYMTGFYKSSCDELYCIEKFRCCKMKSELSAAPQNVKGTSISSTSILVTWDEVPAADRNGIILTYTITYRLPTEGQNASVTVKAIEFQKELTGLKEHANYSITVFSTNQIGDGPPSKPIFVTTSQYKKDEQTSQTSEVSFQFIWGSVGAFAIYVCAVLIAIAMKRIRWKRKDSLVEERNDKDNVTMLEITPDIMNQLRDRRQRNPLETQAEVPNSVADAVVLVDNETYLDQMEIERNWEIPPERLEILETELGGGEFGIVKKGNYLRGDGIKLPVAVKMLKDDSDQKQRMALIQELEMLRKVGRHKNIVSLVGACSFEEPLCVIVEFVPGGSLDRILLESRIPTRAKDTTYENLWSRLSERDLLRIAKDVANGMQHLESKLCVHRDLAARNVLIGKGLVAKVSDLGMSRDISQDRKYIKRTEGRVPWLWMSMESLRGINTTMSDVWSFGVVLWEIVTLGKRPYAGVTGIVELYTTLLDGFRLEKPPHCSEIMYDIMLQCWQETPEDRPTFKDLHSKLHSILCEPASTCIAISYSSIRTPGGSCIIARSGKRSHREDWADKIIETLESWAEIFKTRTYSKATDWDLKSFDLII</sequence>
<dbReference type="EC" id="2.7.10.1" evidence="2"/>
<dbReference type="InterPro" id="IPR008266">
    <property type="entry name" value="Tyr_kinase_AS"/>
</dbReference>
<reference evidence="21" key="1">
    <citation type="journal article" date="2017" name="bioRxiv">
        <title>Comparative analysis of the genomes of Stylophora pistillata and Acropora digitifera provides evidence for extensive differences between species of corals.</title>
        <authorList>
            <person name="Voolstra C.R."/>
            <person name="Li Y."/>
            <person name="Liew Y.J."/>
            <person name="Baumgarten S."/>
            <person name="Zoccola D."/>
            <person name="Flot J.-F."/>
            <person name="Tambutte S."/>
            <person name="Allemand D."/>
            <person name="Aranda M."/>
        </authorList>
    </citation>
    <scope>NUCLEOTIDE SEQUENCE [LARGE SCALE GENOMIC DNA]</scope>
</reference>
<dbReference type="PRINTS" id="PR00109">
    <property type="entry name" value="TYRKINASE"/>
</dbReference>
<keyword evidence="10 16" id="KW-0472">Membrane</keyword>
<evidence type="ECO:0000256" key="16">
    <source>
        <dbReference type="SAM" id="Phobius"/>
    </source>
</evidence>
<dbReference type="OrthoDB" id="5988880at2759"/>
<name>A0A2B4RTE0_STYPI</name>
<dbReference type="Pfam" id="PF00041">
    <property type="entry name" value="fn3"/>
    <property type="match status" value="1"/>
</dbReference>
<dbReference type="InterPro" id="IPR003961">
    <property type="entry name" value="FN3_dom"/>
</dbReference>
<evidence type="ECO:0000256" key="8">
    <source>
        <dbReference type="ARBA" id="ARBA00022840"/>
    </source>
</evidence>
<evidence type="ECO:0000256" key="6">
    <source>
        <dbReference type="ARBA" id="ARBA00022741"/>
    </source>
</evidence>
<dbReference type="Gene3D" id="3.30.200.20">
    <property type="entry name" value="Phosphorylase Kinase, domain 1"/>
    <property type="match status" value="1"/>
</dbReference>
<evidence type="ECO:0000259" key="19">
    <source>
        <dbReference type="PROSITE" id="PS50853"/>
    </source>
</evidence>
<evidence type="ECO:0000256" key="15">
    <source>
        <dbReference type="PROSITE-ProRule" id="PRU10141"/>
    </source>
</evidence>
<keyword evidence="4 16" id="KW-0812">Transmembrane</keyword>
<accession>A0A2B4RTE0</accession>
<evidence type="ECO:0000259" key="18">
    <source>
        <dbReference type="PROSITE" id="PS50011"/>
    </source>
</evidence>
<dbReference type="PANTHER" id="PTHR24416">
    <property type="entry name" value="TYROSINE-PROTEIN KINASE RECEPTOR"/>
    <property type="match status" value="1"/>
</dbReference>
<dbReference type="SUPFAM" id="SSF56112">
    <property type="entry name" value="Protein kinase-like (PK-like)"/>
    <property type="match status" value="1"/>
</dbReference>
<feature type="binding site" evidence="15">
    <location>
        <position position="451"/>
    </location>
    <ligand>
        <name>ATP</name>
        <dbReference type="ChEBI" id="CHEBI:30616"/>
    </ligand>
</feature>
<evidence type="ECO:0000313" key="21">
    <source>
        <dbReference type="Proteomes" id="UP000225706"/>
    </source>
</evidence>
<dbReference type="GO" id="GO:0043235">
    <property type="term" value="C:receptor complex"/>
    <property type="evidence" value="ECO:0007669"/>
    <property type="project" value="TreeGrafter"/>
</dbReference>
<dbReference type="GO" id="GO:0007169">
    <property type="term" value="P:cell surface receptor protein tyrosine kinase signaling pathway"/>
    <property type="evidence" value="ECO:0007669"/>
    <property type="project" value="TreeGrafter"/>
</dbReference>
<dbReference type="PANTHER" id="PTHR24416:SF622">
    <property type="entry name" value="PROTEIN KINASE DOMAIN-CONTAINING PROTEIN"/>
    <property type="match status" value="1"/>
</dbReference>
<keyword evidence="21" id="KW-1185">Reference proteome</keyword>
<dbReference type="InterPro" id="IPR013783">
    <property type="entry name" value="Ig-like_fold"/>
</dbReference>